<accession>A0A0F9SNP1</accession>
<name>A0A0F9SNP1_9ZZZZ</name>
<organism evidence="1">
    <name type="scientific">marine sediment metagenome</name>
    <dbReference type="NCBI Taxonomy" id="412755"/>
    <lineage>
        <taxon>unclassified sequences</taxon>
        <taxon>metagenomes</taxon>
        <taxon>ecological metagenomes</taxon>
    </lineage>
</organism>
<comment type="caution">
    <text evidence="1">The sequence shown here is derived from an EMBL/GenBank/DDBJ whole genome shotgun (WGS) entry which is preliminary data.</text>
</comment>
<reference evidence="1" key="1">
    <citation type="journal article" date="2015" name="Nature">
        <title>Complex archaea that bridge the gap between prokaryotes and eukaryotes.</title>
        <authorList>
            <person name="Spang A."/>
            <person name="Saw J.H."/>
            <person name="Jorgensen S.L."/>
            <person name="Zaremba-Niedzwiedzka K."/>
            <person name="Martijn J."/>
            <person name="Lind A.E."/>
            <person name="van Eijk R."/>
            <person name="Schleper C."/>
            <person name="Guy L."/>
            <person name="Ettema T.J."/>
        </authorList>
    </citation>
    <scope>NUCLEOTIDE SEQUENCE</scope>
</reference>
<sequence length="184" mass="20444">MAEWKVLRGVMQDKTVKPVSLVDVPGVKRVEGDGEYYAGDVVETDKDLSQHNTPGGQKFERVSTFQPIDKSAKTTWKILRGVLQDKTVKPIALVEVPGIERVEGDGVYYTGDIIETDKDLSKHNTPSGQKFEMLSTIQSIDDPVSNLNRMTVADLRALAEQEEIDLGDAHLKDEIIEAIRTTYA</sequence>
<protein>
    <submittedName>
        <fullName evidence="1">Uncharacterized protein</fullName>
    </submittedName>
</protein>
<evidence type="ECO:0000313" key="1">
    <source>
        <dbReference type="EMBL" id="KKN70645.1"/>
    </source>
</evidence>
<dbReference type="AlphaFoldDB" id="A0A0F9SNP1"/>
<dbReference type="EMBL" id="LAZR01000400">
    <property type="protein sequence ID" value="KKN70645.1"/>
    <property type="molecule type" value="Genomic_DNA"/>
</dbReference>
<proteinExistence type="predicted"/>
<gene>
    <name evidence="1" type="ORF">LCGC14_0429180</name>
</gene>